<evidence type="ECO:0000256" key="1">
    <source>
        <dbReference type="SAM" id="Coils"/>
    </source>
</evidence>
<evidence type="ECO:0000313" key="3">
    <source>
        <dbReference type="Proteomes" id="UP001064489"/>
    </source>
</evidence>
<name>A0AAD5J7H0_ACENE</name>
<keyword evidence="3" id="KW-1185">Reference proteome</keyword>
<proteinExistence type="predicted"/>
<dbReference type="Proteomes" id="UP001064489">
    <property type="component" value="Chromosome 3"/>
</dbReference>
<protein>
    <submittedName>
        <fullName evidence="2">Uncharacterized protein</fullName>
    </submittedName>
</protein>
<comment type="caution">
    <text evidence="2">The sequence shown here is derived from an EMBL/GenBank/DDBJ whole genome shotgun (WGS) entry which is preliminary data.</text>
</comment>
<keyword evidence="1" id="KW-0175">Coiled coil</keyword>
<reference evidence="2" key="2">
    <citation type="submission" date="2023-02" db="EMBL/GenBank/DDBJ databases">
        <authorList>
            <person name="Swenson N.G."/>
            <person name="Wegrzyn J.L."/>
            <person name="Mcevoy S.L."/>
        </authorList>
    </citation>
    <scope>NUCLEOTIDE SEQUENCE</scope>
    <source>
        <strain evidence="2">91603</strain>
        <tissue evidence="2">Leaf</tissue>
    </source>
</reference>
<reference evidence="2" key="1">
    <citation type="journal article" date="2022" name="Plant J.">
        <title>Strategies of tolerance reflected in two North American maple genomes.</title>
        <authorList>
            <person name="McEvoy S.L."/>
            <person name="Sezen U.U."/>
            <person name="Trouern-Trend A."/>
            <person name="McMahon S.M."/>
            <person name="Schaberg P.G."/>
            <person name="Yang J."/>
            <person name="Wegrzyn J.L."/>
            <person name="Swenson N.G."/>
        </authorList>
    </citation>
    <scope>NUCLEOTIDE SEQUENCE</scope>
    <source>
        <strain evidence="2">91603</strain>
    </source>
</reference>
<sequence length="334" mass="38967">MYLLKTQYPLHMPTKSLSFLSIFIRNLESQTNPTQTNNKSLHILFQEAVGLREKTETDSESENNELNNGLRELEKEVRHLKANAISKNQHNINENAKKIKEPKKEKSKSSGLYKLFLDKGKEKYEAKRERRVVEEDEPRVFKKLSTDMELLINHWYQKGYFKKANFVPDDQEKLDLSCFDNSYGRSFIKFAAESFGKDNQEIAKWLSGSDLKKVALLGCPSLTKKNIFSAKQLRNFFGIQENTVCCKCDLRHSCKFVNQSVWKGGNNNLRLADVMRVITLYALELLQHPRVDNQVCRSQEMDYWEKEVMADGQIQSYIIRLGSPYESRLYYVAY</sequence>
<organism evidence="2 3">
    <name type="scientific">Acer negundo</name>
    <name type="common">Box elder</name>
    <dbReference type="NCBI Taxonomy" id="4023"/>
    <lineage>
        <taxon>Eukaryota</taxon>
        <taxon>Viridiplantae</taxon>
        <taxon>Streptophyta</taxon>
        <taxon>Embryophyta</taxon>
        <taxon>Tracheophyta</taxon>
        <taxon>Spermatophyta</taxon>
        <taxon>Magnoliopsida</taxon>
        <taxon>eudicotyledons</taxon>
        <taxon>Gunneridae</taxon>
        <taxon>Pentapetalae</taxon>
        <taxon>rosids</taxon>
        <taxon>malvids</taxon>
        <taxon>Sapindales</taxon>
        <taxon>Sapindaceae</taxon>
        <taxon>Hippocastanoideae</taxon>
        <taxon>Acereae</taxon>
        <taxon>Acer</taxon>
    </lineage>
</organism>
<feature type="coiled-coil region" evidence="1">
    <location>
        <begin position="56"/>
        <end position="90"/>
    </location>
</feature>
<evidence type="ECO:0000313" key="2">
    <source>
        <dbReference type="EMBL" id="KAI9186787.1"/>
    </source>
</evidence>
<dbReference type="EMBL" id="JAJSOW010000100">
    <property type="protein sequence ID" value="KAI9186787.1"/>
    <property type="molecule type" value="Genomic_DNA"/>
</dbReference>
<accession>A0AAD5J7H0</accession>
<gene>
    <name evidence="2" type="ORF">LWI28_020875</name>
</gene>
<dbReference type="AlphaFoldDB" id="A0AAD5J7H0"/>